<gene>
    <name evidence="1" type="ORF">Glove_291g53</name>
</gene>
<accession>A0A397I1W7</accession>
<sequence length="136" mass="16033">MQTDELIKKMEQCRDIIDIEKQKEFRVETENLIRFGIQLYFILKTQEPVPEIKWYEFGNPIEEHAMKGFWEHREEKSLEVSLCYFPAIIAYNTVYHQATVIVQSKPSKLNFLQRAFNTVINAAKTVVANVTDPKNH</sequence>
<proteinExistence type="predicted"/>
<dbReference type="EMBL" id="PQFF01000265">
    <property type="protein sequence ID" value="RHZ68997.1"/>
    <property type="molecule type" value="Genomic_DNA"/>
</dbReference>
<organism evidence="1 2">
    <name type="scientific">Diversispora epigaea</name>
    <dbReference type="NCBI Taxonomy" id="1348612"/>
    <lineage>
        <taxon>Eukaryota</taxon>
        <taxon>Fungi</taxon>
        <taxon>Fungi incertae sedis</taxon>
        <taxon>Mucoromycota</taxon>
        <taxon>Glomeromycotina</taxon>
        <taxon>Glomeromycetes</taxon>
        <taxon>Diversisporales</taxon>
        <taxon>Diversisporaceae</taxon>
        <taxon>Diversispora</taxon>
    </lineage>
</organism>
<name>A0A397I1W7_9GLOM</name>
<keyword evidence="2" id="KW-1185">Reference proteome</keyword>
<dbReference type="AlphaFoldDB" id="A0A397I1W7"/>
<comment type="caution">
    <text evidence="1">The sequence shown here is derived from an EMBL/GenBank/DDBJ whole genome shotgun (WGS) entry which is preliminary data.</text>
</comment>
<reference evidence="1 2" key="1">
    <citation type="submission" date="2018-08" db="EMBL/GenBank/DDBJ databases">
        <title>Genome and evolution of the arbuscular mycorrhizal fungus Diversispora epigaea (formerly Glomus versiforme) and its bacterial endosymbionts.</title>
        <authorList>
            <person name="Sun X."/>
            <person name="Fei Z."/>
            <person name="Harrison M."/>
        </authorList>
    </citation>
    <scope>NUCLEOTIDE SEQUENCE [LARGE SCALE GENOMIC DNA]</scope>
    <source>
        <strain evidence="1 2">IT104</strain>
    </source>
</reference>
<dbReference type="OrthoDB" id="2421414at2759"/>
<evidence type="ECO:0000313" key="2">
    <source>
        <dbReference type="Proteomes" id="UP000266861"/>
    </source>
</evidence>
<dbReference type="Proteomes" id="UP000266861">
    <property type="component" value="Unassembled WGS sequence"/>
</dbReference>
<evidence type="ECO:0000313" key="1">
    <source>
        <dbReference type="EMBL" id="RHZ68997.1"/>
    </source>
</evidence>
<protein>
    <submittedName>
        <fullName evidence="1">Uncharacterized protein</fullName>
    </submittedName>
</protein>